<proteinExistence type="predicted"/>
<dbReference type="InterPro" id="IPR031493">
    <property type="entry name" value="Zinc_ribbon_15"/>
</dbReference>
<dbReference type="InterPro" id="IPR007791">
    <property type="entry name" value="DjlA_N"/>
</dbReference>
<protein>
    <submittedName>
        <fullName evidence="3">Tellurite resistance protein TerB</fullName>
    </submittedName>
</protein>
<reference evidence="3 4" key="1">
    <citation type="submission" date="2019-06" db="EMBL/GenBank/DDBJ databases">
        <title>Sequencing the genomes of 1000 actinobacteria strains.</title>
        <authorList>
            <person name="Klenk H.-P."/>
        </authorList>
    </citation>
    <scope>NUCLEOTIDE SEQUENCE [LARGE SCALE GENOMIC DNA]</scope>
    <source>
        <strain evidence="3 4">DSM 102200</strain>
    </source>
</reference>
<feature type="domain" description="Zinc-ribbon 15" evidence="2">
    <location>
        <begin position="20"/>
        <end position="67"/>
    </location>
</feature>
<comment type="caution">
    <text evidence="3">The sequence shown here is derived from an EMBL/GenBank/DDBJ whole genome shotgun (WGS) entry which is preliminary data.</text>
</comment>
<dbReference type="EMBL" id="VFOZ01000001">
    <property type="protein sequence ID" value="TQL94955.1"/>
    <property type="molecule type" value="Genomic_DNA"/>
</dbReference>
<name>A0A543CCY5_9ACTN</name>
<dbReference type="Gene3D" id="1.10.3680.10">
    <property type="entry name" value="TerB-like"/>
    <property type="match status" value="1"/>
</dbReference>
<evidence type="ECO:0000259" key="2">
    <source>
        <dbReference type="Pfam" id="PF17032"/>
    </source>
</evidence>
<evidence type="ECO:0000313" key="4">
    <source>
        <dbReference type="Proteomes" id="UP000316096"/>
    </source>
</evidence>
<keyword evidence="4" id="KW-1185">Reference proteome</keyword>
<evidence type="ECO:0000313" key="3">
    <source>
        <dbReference type="EMBL" id="TQL94955.1"/>
    </source>
</evidence>
<dbReference type="Proteomes" id="UP000316096">
    <property type="component" value="Unassembled WGS sequence"/>
</dbReference>
<evidence type="ECO:0000259" key="1">
    <source>
        <dbReference type="Pfam" id="PF05099"/>
    </source>
</evidence>
<gene>
    <name evidence="3" type="ORF">FB559_0445</name>
</gene>
<dbReference type="InterPro" id="IPR029024">
    <property type="entry name" value="TerB-like"/>
</dbReference>
<dbReference type="Pfam" id="PF17032">
    <property type="entry name" value="Zn_ribbon_15"/>
    <property type="match status" value="1"/>
</dbReference>
<dbReference type="Pfam" id="PF05099">
    <property type="entry name" value="TerB"/>
    <property type="match status" value="1"/>
</dbReference>
<accession>A0A543CCY5</accession>
<dbReference type="SUPFAM" id="SSF158682">
    <property type="entry name" value="TerB-like"/>
    <property type="match status" value="1"/>
</dbReference>
<feature type="domain" description="Co-chaperone DjlA N-terminal" evidence="1">
    <location>
        <begin position="92"/>
        <end position="189"/>
    </location>
</feature>
<dbReference type="RefSeq" id="WP_185792008.1">
    <property type="nucleotide sequence ID" value="NZ_VFOZ01000001.1"/>
</dbReference>
<dbReference type="AlphaFoldDB" id="A0A543CCY5"/>
<sequence length="204" mass="21637">MLLIFGLSVFFRTLGQGDFHCPGCGGDRHYRQRVARRWFTLFFVPVIPLNRVGEVVECTTCRTRYNLDVLRLPTAREMAAALPAAMRASAVAVLVAGDPSASAARARAVEAVHGYGMAAFDDAMLAADLEQAPDASGEVIAQAGAQLTTEAREWFLAQVVRIALADGAIGAGERQALHTVAGRLGMTPAHTVGVISTTEGAARE</sequence>
<organism evidence="3 4">
    <name type="scientific">Actinoallomurus bryophytorum</name>
    <dbReference type="NCBI Taxonomy" id="1490222"/>
    <lineage>
        <taxon>Bacteria</taxon>
        <taxon>Bacillati</taxon>
        <taxon>Actinomycetota</taxon>
        <taxon>Actinomycetes</taxon>
        <taxon>Streptosporangiales</taxon>
        <taxon>Thermomonosporaceae</taxon>
        <taxon>Actinoallomurus</taxon>
    </lineage>
</organism>